<keyword evidence="2" id="KW-1185">Reference proteome</keyword>
<comment type="caution">
    <text evidence="1">The sequence shown here is derived from an EMBL/GenBank/DDBJ whole genome shotgun (WGS) entry which is preliminary data.</text>
</comment>
<dbReference type="AlphaFoldDB" id="A0AAN9P2S9"/>
<dbReference type="EMBL" id="JAYWIO010000002">
    <property type="protein sequence ID" value="KAK7283564.1"/>
    <property type="molecule type" value="Genomic_DNA"/>
</dbReference>
<accession>A0AAN9P2S9</accession>
<sequence>MGSSQPPPKFSLSPFSDFLSQVSNFLLDPQSIPQFLTGFDPIPIGVFGVLLSNFHILEDGSVKLERKS</sequence>
<evidence type="ECO:0000313" key="2">
    <source>
        <dbReference type="Proteomes" id="UP001372338"/>
    </source>
</evidence>
<reference evidence="1 2" key="1">
    <citation type="submission" date="2024-01" db="EMBL/GenBank/DDBJ databases">
        <title>The genomes of 5 underutilized Papilionoideae crops provide insights into root nodulation and disease resistanc.</title>
        <authorList>
            <person name="Yuan L."/>
        </authorList>
    </citation>
    <scope>NUCLEOTIDE SEQUENCE [LARGE SCALE GENOMIC DNA]</scope>
    <source>
        <strain evidence="1">ZHUSHIDOU_FW_LH</strain>
        <tissue evidence="1">Leaf</tissue>
    </source>
</reference>
<gene>
    <name evidence="1" type="ORF">RIF29_13157</name>
</gene>
<dbReference type="Proteomes" id="UP001372338">
    <property type="component" value="Unassembled WGS sequence"/>
</dbReference>
<evidence type="ECO:0000313" key="1">
    <source>
        <dbReference type="EMBL" id="KAK7283564.1"/>
    </source>
</evidence>
<proteinExistence type="predicted"/>
<protein>
    <submittedName>
        <fullName evidence="1">Uncharacterized protein</fullName>
    </submittedName>
</protein>
<organism evidence="1 2">
    <name type="scientific">Crotalaria pallida</name>
    <name type="common">Smooth rattlebox</name>
    <name type="synonym">Crotalaria striata</name>
    <dbReference type="NCBI Taxonomy" id="3830"/>
    <lineage>
        <taxon>Eukaryota</taxon>
        <taxon>Viridiplantae</taxon>
        <taxon>Streptophyta</taxon>
        <taxon>Embryophyta</taxon>
        <taxon>Tracheophyta</taxon>
        <taxon>Spermatophyta</taxon>
        <taxon>Magnoliopsida</taxon>
        <taxon>eudicotyledons</taxon>
        <taxon>Gunneridae</taxon>
        <taxon>Pentapetalae</taxon>
        <taxon>rosids</taxon>
        <taxon>fabids</taxon>
        <taxon>Fabales</taxon>
        <taxon>Fabaceae</taxon>
        <taxon>Papilionoideae</taxon>
        <taxon>50 kb inversion clade</taxon>
        <taxon>genistoids sensu lato</taxon>
        <taxon>core genistoids</taxon>
        <taxon>Crotalarieae</taxon>
        <taxon>Crotalaria</taxon>
    </lineage>
</organism>
<name>A0AAN9P2S9_CROPI</name>